<dbReference type="PANTHER" id="PTHR17224">
    <property type="entry name" value="PEPTIDYL-TRNA HYDROLASE"/>
    <property type="match status" value="1"/>
</dbReference>
<keyword evidence="2 7" id="KW-0820">tRNA-binding</keyword>
<evidence type="ECO:0000256" key="2">
    <source>
        <dbReference type="ARBA" id="ARBA00022555"/>
    </source>
</evidence>
<dbReference type="InterPro" id="IPR036416">
    <property type="entry name" value="Pept_tRNA_hydro_sf"/>
</dbReference>
<feature type="site" description="Discriminates between blocked and unblocked aminoacyl-tRNA" evidence="7">
    <location>
        <position position="9"/>
    </location>
</feature>
<evidence type="ECO:0000256" key="3">
    <source>
        <dbReference type="ARBA" id="ARBA00022801"/>
    </source>
</evidence>
<dbReference type="SUPFAM" id="SSF53178">
    <property type="entry name" value="Peptidyl-tRNA hydrolase-like"/>
    <property type="match status" value="1"/>
</dbReference>
<dbReference type="EMBL" id="JBHSHL010000009">
    <property type="protein sequence ID" value="MFC4804003.1"/>
    <property type="molecule type" value="Genomic_DNA"/>
</dbReference>
<feature type="active site" description="Proton acceptor" evidence="7">
    <location>
        <position position="19"/>
    </location>
</feature>
<keyword evidence="7" id="KW-0963">Cytoplasm</keyword>
<reference evidence="11" key="1">
    <citation type="journal article" date="2019" name="Int. J. Syst. Evol. Microbiol.">
        <title>The Global Catalogue of Microorganisms (GCM) 10K type strain sequencing project: providing services to taxonomists for standard genome sequencing and annotation.</title>
        <authorList>
            <consortium name="The Broad Institute Genomics Platform"/>
            <consortium name="The Broad Institute Genome Sequencing Center for Infectious Disease"/>
            <person name="Wu L."/>
            <person name="Ma J."/>
        </authorList>
    </citation>
    <scope>NUCLEOTIDE SEQUENCE [LARGE SCALE GENOMIC DNA]</scope>
    <source>
        <strain evidence="11">CCUG 46385</strain>
    </source>
</reference>
<feature type="site" description="Stabilizes the basic form of H active site to accept a proton" evidence="7">
    <location>
        <position position="91"/>
    </location>
</feature>
<dbReference type="PROSITE" id="PS01196">
    <property type="entry name" value="PEPT_TRNA_HYDROL_2"/>
    <property type="match status" value="1"/>
</dbReference>
<comment type="caution">
    <text evidence="10">The sequence shown here is derived from an EMBL/GenBank/DDBJ whole genome shotgun (WGS) entry which is preliminary data.</text>
</comment>
<dbReference type="CDD" id="cd00462">
    <property type="entry name" value="PTH"/>
    <property type="match status" value="1"/>
</dbReference>
<comment type="subunit">
    <text evidence="7">Monomer.</text>
</comment>
<gene>
    <name evidence="7 10" type="primary">pth</name>
    <name evidence="10" type="ORF">ACFO4R_02805</name>
</gene>
<comment type="catalytic activity">
    <reaction evidence="7 8">
        <text>an N-acyl-L-alpha-aminoacyl-tRNA + H2O = an N-acyl-L-amino acid + a tRNA + H(+)</text>
        <dbReference type="Rhea" id="RHEA:54448"/>
        <dbReference type="Rhea" id="RHEA-COMP:10123"/>
        <dbReference type="Rhea" id="RHEA-COMP:13883"/>
        <dbReference type="ChEBI" id="CHEBI:15377"/>
        <dbReference type="ChEBI" id="CHEBI:15378"/>
        <dbReference type="ChEBI" id="CHEBI:59874"/>
        <dbReference type="ChEBI" id="CHEBI:78442"/>
        <dbReference type="ChEBI" id="CHEBI:138191"/>
        <dbReference type="EC" id="3.1.1.29"/>
    </reaction>
</comment>
<comment type="similarity">
    <text evidence="5 7 9">Belongs to the PTH family.</text>
</comment>
<evidence type="ECO:0000256" key="4">
    <source>
        <dbReference type="ARBA" id="ARBA00022884"/>
    </source>
</evidence>
<evidence type="ECO:0000256" key="8">
    <source>
        <dbReference type="RuleBase" id="RU000673"/>
    </source>
</evidence>
<dbReference type="RefSeq" id="WP_379787483.1">
    <property type="nucleotide sequence ID" value="NZ_JBHSHL010000009.1"/>
</dbReference>
<dbReference type="EC" id="3.1.1.29" evidence="1 7"/>
<dbReference type="HAMAP" id="MF_00083">
    <property type="entry name" value="Pept_tRNA_hydro_bact"/>
    <property type="match status" value="1"/>
</dbReference>
<keyword evidence="4 7" id="KW-0694">RNA-binding</keyword>
<keyword evidence="3 7" id="KW-0378">Hydrolase</keyword>
<feature type="binding site" evidence="7">
    <location>
        <position position="66"/>
    </location>
    <ligand>
        <name>tRNA</name>
        <dbReference type="ChEBI" id="CHEBI:17843"/>
    </ligand>
</feature>
<comment type="function">
    <text evidence="7">Hydrolyzes ribosome-free peptidyl-tRNAs (with 1 or more amino acids incorporated), which drop off the ribosome during protein synthesis, or as a result of ribosome stalling.</text>
</comment>
<dbReference type="Proteomes" id="UP001595916">
    <property type="component" value="Unassembled WGS sequence"/>
</dbReference>
<feature type="binding site" evidence="7">
    <location>
        <position position="14"/>
    </location>
    <ligand>
        <name>tRNA</name>
        <dbReference type="ChEBI" id="CHEBI:17843"/>
    </ligand>
</feature>
<comment type="subcellular location">
    <subcellularLocation>
        <location evidence="7">Cytoplasm</location>
    </subcellularLocation>
</comment>
<dbReference type="Gene3D" id="3.40.50.1470">
    <property type="entry name" value="Peptidyl-tRNA hydrolase"/>
    <property type="match status" value="1"/>
</dbReference>
<comment type="function">
    <text evidence="7">Catalyzes the release of premature peptidyl moieties from peptidyl-tRNA molecules trapped in stalled 50S ribosomal subunits, and thus maintains levels of free tRNAs and 50S ribosomes.</text>
</comment>
<evidence type="ECO:0000313" key="11">
    <source>
        <dbReference type="Proteomes" id="UP001595916"/>
    </source>
</evidence>
<dbReference type="GO" id="GO:0004045">
    <property type="term" value="F:peptidyl-tRNA hydrolase activity"/>
    <property type="evidence" value="ECO:0007669"/>
    <property type="project" value="UniProtKB-EC"/>
</dbReference>
<evidence type="ECO:0000256" key="6">
    <source>
        <dbReference type="ARBA" id="ARBA00050038"/>
    </source>
</evidence>
<evidence type="ECO:0000256" key="7">
    <source>
        <dbReference type="HAMAP-Rule" id="MF_00083"/>
    </source>
</evidence>
<dbReference type="NCBIfam" id="TIGR00447">
    <property type="entry name" value="pth"/>
    <property type="match status" value="1"/>
</dbReference>
<evidence type="ECO:0000256" key="5">
    <source>
        <dbReference type="ARBA" id="ARBA00038063"/>
    </source>
</evidence>
<dbReference type="PANTHER" id="PTHR17224:SF1">
    <property type="entry name" value="PEPTIDYL-TRNA HYDROLASE"/>
    <property type="match status" value="1"/>
</dbReference>
<name>A0ABV9QJK3_9FIRM</name>
<evidence type="ECO:0000256" key="9">
    <source>
        <dbReference type="RuleBase" id="RU004320"/>
    </source>
</evidence>
<sequence>MYIIVGLGNPGSKYEGTRHNIGFLTVDELSRRHQIKVNKLKFKASIGEGRIGGEKIILVKPQTYMNLSGQSVREVMDFYKVSHDKLFVIYDDIDLQVGQLRIRKQGSSGTHNGMRNIIYLCGYDDFPRFRIGISGEHRRANLADYVTSNFSKDEIPAVAESIERCADAIETAIREKIDAAMNRFNG</sequence>
<evidence type="ECO:0000313" key="10">
    <source>
        <dbReference type="EMBL" id="MFC4804003.1"/>
    </source>
</evidence>
<dbReference type="PROSITE" id="PS01195">
    <property type="entry name" value="PEPT_TRNA_HYDROL_1"/>
    <property type="match status" value="1"/>
</dbReference>
<feature type="binding site" evidence="7">
    <location>
        <position position="64"/>
    </location>
    <ligand>
        <name>tRNA</name>
        <dbReference type="ChEBI" id="CHEBI:17843"/>
    </ligand>
</feature>
<dbReference type="Pfam" id="PF01195">
    <property type="entry name" value="Pept_tRNA_hydro"/>
    <property type="match status" value="1"/>
</dbReference>
<protein>
    <recommendedName>
        <fullName evidence="6 7">Peptidyl-tRNA hydrolase</fullName>
        <shortName evidence="7">Pth</shortName>
        <ecNumber evidence="1 7">3.1.1.29</ecNumber>
    </recommendedName>
</protein>
<dbReference type="InterPro" id="IPR018171">
    <property type="entry name" value="Pept_tRNA_hydro_CS"/>
</dbReference>
<proteinExistence type="inferred from homology"/>
<accession>A0ABV9QJK3</accession>
<organism evidence="10 11">
    <name type="scientific">Filifactor villosus</name>
    <dbReference type="NCBI Taxonomy" id="29374"/>
    <lineage>
        <taxon>Bacteria</taxon>
        <taxon>Bacillati</taxon>
        <taxon>Bacillota</taxon>
        <taxon>Clostridia</taxon>
        <taxon>Peptostreptococcales</taxon>
        <taxon>Filifactoraceae</taxon>
        <taxon>Filifactor</taxon>
    </lineage>
</organism>
<evidence type="ECO:0000256" key="1">
    <source>
        <dbReference type="ARBA" id="ARBA00013260"/>
    </source>
</evidence>
<feature type="binding site" evidence="7">
    <location>
        <position position="112"/>
    </location>
    <ligand>
        <name>tRNA</name>
        <dbReference type="ChEBI" id="CHEBI:17843"/>
    </ligand>
</feature>
<dbReference type="InterPro" id="IPR001328">
    <property type="entry name" value="Pept_tRNA_hydro"/>
</dbReference>
<keyword evidence="11" id="KW-1185">Reference proteome</keyword>